<dbReference type="Pfam" id="PF14373">
    <property type="entry name" value="Imm_superinfect"/>
    <property type="match status" value="1"/>
</dbReference>
<comment type="caution">
    <text evidence="2">The sequence shown here is derived from an EMBL/GenBank/DDBJ whole genome shotgun (WGS) entry which is preliminary data.</text>
</comment>
<protein>
    <submittedName>
        <fullName evidence="2">Superinfection immunity protein</fullName>
    </submittedName>
</protein>
<keyword evidence="3" id="KW-1185">Reference proteome</keyword>
<evidence type="ECO:0000313" key="3">
    <source>
        <dbReference type="Proteomes" id="UP001375382"/>
    </source>
</evidence>
<accession>A0ABU8C105</accession>
<sequence>MFAQTELMHHLGQLSPFFWLGFIPAFLAVYFLPSIIASFRNRQHLGKIFLANIPAGFSWIAWLALIAWAFTGKQKKPAEQAGA</sequence>
<keyword evidence="1" id="KW-0812">Transmembrane</keyword>
<dbReference type="RefSeq" id="WP_335734051.1">
    <property type="nucleotide sequence ID" value="NZ_JALAAR010000001.1"/>
</dbReference>
<dbReference type="InterPro" id="IPR016410">
    <property type="entry name" value="Phage_imm"/>
</dbReference>
<dbReference type="Proteomes" id="UP001375382">
    <property type="component" value="Unassembled WGS sequence"/>
</dbReference>
<keyword evidence="1" id="KW-1133">Transmembrane helix</keyword>
<gene>
    <name evidence="2" type="ORF">MN202_00135</name>
</gene>
<proteinExistence type="predicted"/>
<evidence type="ECO:0000256" key="1">
    <source>
        <dbReference type="SAM" id="Phobius"/>
    </source>
</evidence>
<keyword evidence="1" id="KW-0472">Membrane</keyword>
<reference evidence="2 3" key="1">
    <citation type="journal article" date="2023" name="Ecotoxicol. Environ. Saf.">
        <title>Mercury remediation potential of mercury-resistant strain Rheinheimera metallidurans sp. nov. isolated from a municipal waste dumping site.</title>
        <authorList>
            <person name="Yadav V."/>
            <person name="Manjhi A."/>
            <person name="Vadakedath N."/>
        </authorList>
    </citation>
    <scope>NUCLEOTIDE SEQUENCE [LARGE SCALE GENOMIC DNA]</scope>
    <source>
        <strain evidence="2 3">E-49</strain>
    </source>
</reference>
<name>A0ABU8C105_9GAMM</name>
<organism evidence="2 3">
    <name type="scientific">Rheinheimera muenzenbergensis</name>
    <dbReference type="NCBI Taxonomy" id="1193628"/>
    <lineage>
        <taxon>Bacteria</taxon>
        <taxon>Pseudomonadati</taxon>
        <taxon>Pseudomonadota</taxon>
        <taxon>Gammaproteobacteria</taxon>
        <taxon>Chromatiales</taxon>
        <taxon>Chromatiaceae</taxon>
        <taxon>Rheinheimera</taxon>
    </lineage>
</organism>
<evidence type="ECO:0000313" key="2">
    <source>
        <dbReference type="EMBL" id="MEH8015627.1"/>
    </source>
</evidence>
<feature type="transmembrane region" description="Helical" evidence="1">
    <location>
        <begin position="49"/>
        <end position="70"/>
    </location>
</feature>
<dbReference type="EMBL" id="JALAAR010000001">
    <property type="protein sequence ID" value="MEH8015627.1"/>
    <property type="molecule type" value="Genomic_DNA"/>
</dbReference>
<feature type="transmembrane region" description="Helical" evidence="1">
    <location>
        <begin position="17"/>
        <end position="37"/>
    </location>
</feature>